<feature type="region of interest" description="Disordered" evidence="5">
    <location>
        <begin position="1"/>
        <end position="27"/>
    </location>
</feature>
<proteinExistence type="predicted"/>
<comment type="subcellular location">
    <subcellularLocation>
        <location evidence="1">Membrane</location>
        <topology evidence="1">Multi-pass membrane protein</topology>
    </subcellularLocation>
</comment>
<feature type="transmembrane region" description="Helical" evidence="6">
    <location>
        <begin position="258"/>
        <end position="275"/>
    </location>
</feature>
<feature type="transmembrane region" description="Helical" evidence="6">
    <location>
        <begin position="98"/>
        <end position="121"/>
    </location>
</feature>
<evidence type="ECO:0000256" key="4">
    <source>
        <dbReference type="ARBA" id="ARBA00023136"/>
    </source>
</evidence>
<feature type="transmembrane region" description="Helical" evidence="6">
    <location>
        <begin position="395"/>
        <end position="414"/>
    </location>
</feature>
<organism evidence="8 9">
    <name type="scientific">Coniochaeta pulveracea</name>
    <dbReference type="NCBI Taxonomy" id="177199"/>
    <lineage>
        <taxon>Eukaryota</taxon>
        <taxon>Fungi</taxon>
        <taxon>Dikarya</taxon>
        <taxon>Ascomycota</taxon>
        <taxon>Pezizomycotina</taxon>
        <taxon>Sordariomycetes</taxon>
        <taxon>Sordariomycetidae</taxon>
        <taxon>Coniochaetales</taxon>
        <taxon>Coniochaetaceae</taxon>
        <taxon>Coniochaeta</taxon>
    </lineage>
</organism>
<dbReference type="PANTHER" id="PTHR23501">
    <property type="entry name" value="MAJOR FACILITATOR SUPERFAMILY"/>
    <property type="match status" value="1"/>
</dbReference>
<reference evidence="8 9" key="1">
    <citation type="submission" date="2018-08" db="EMBL/GenBank/DDBJ databases">
        <title>Draft genome of the lignicolous fungus Coniochaeta pulveracea.</title>
        <authorList>
            <person name="Borstlap C.J."/>
            <person name="De Witt R.N."/>
            <person name="Botha A."/>
            <person name="Volschenk H."/>
        </authorList>
    </citation>
    <scope>NUCLEOTIDE SEQUENCE [LARGE SCALE GENOMIC DNA]</scope>
    <source>
        <strain evidence="8 9">CAB683</strain>
    </source>
</reference>
<dbReference type="EMBL" id="QVQW01000005">
    <property type="protein sequence ID" value="RKU48400.1"/>
    <property type="molecule type" value="Genomic_DNA"/>
</dbReference>
<dbReference type="PRINTS" id="PR01036">
    <property type="entry name" value="TCRTETB"/>
</dbReference>
<feature type="transmembrane region" description="Helical" evidence="6">
    <location>
        <begin position="366"/>
        <end position="389"/>
    </location>
</feature>
<dbReference type="GO" id="GO:0005886">
    <property type="term" value="C:plasma membrane"/>
    <property type="evidence" value="ECO:0007669"/>
    <property type="project" value="TreeGrafter"/>
</dbReference>
<dbReference type="Gene3D" id="1.20.1720.10">
    <property type="entry name" value="Multidrug resistance protein D"/>
    <property type="match status" value="1"/>
</dbReference>
<feature type="domain" description="Major facilitator superfamily (MFS) profile" evidence="7">
    <location>
        <begin position="61"/>
        <end position="522"/>
    </location>
</feature>
<dbReference type="PROSITE" id="PS50850">
    <property type="entry name" value="MFS"/>
    <property type="match status" value="1"/>
</dbReference>
<name>A0A420YKK3_9PEZI</name>
<feature type="transmembrane region" description="Helical" evidence="6">
    <location>
        <begin position="426"/>
        <end position="448"/>
    </location>
</feature>
<keyword evidence="9" id="KW-1185">Reference proteome</keyword>
<dbReference type="InterPro" id="IPR011701">
    <property type="entry name" value="MFS"/>
</dbReference>
<dbReference type="Proteomes" id="UP000275385">
    <property type="component" value="Unassembled WGS sequence"/>
</dbReference>
<sequence length="591" mass="63403">MEAKQTTSPIEKAPGNDDSDTNISSTVQEADGNQAQFASPPIELGPNDEPIFKPNRDFYLAFTAMCVVTLTIALDATSLSVALPVVSTALDGTALEAFWSGTSFLLASTVLQPSIASMSNILGRKWVSSIHCIYITGLLFGAGSLLSALAGTFTIVLAGRTIQGIGGGGLIALTEVVVTDLVPLAQRGQWFSVLSAMWSVGTVTGPLIGAGFAQNVTWRWIFYINLPILGAGMVFVFLFLHQAKVSGDIGGKLKRFDWIGSVVFTAATTAFLFGLSTGGVMHPWKAWEVLLPLIIGVVGMGGFGYWEVKVAGRFSTPIIDARIFNNWDMVVSYMTTVFHGAILWSLLYFLTLYYQGVKHYSPITSAVAILPETLTVAPAGMAVGIIAGITGHYRWSIWGGWTLCTFGAGLLLLLKPETTIQQWIFLNLPIGLGAGMLYPAMALSIQAACVPGLNGQAAAFYSFIRGLGQSVGVAISGVVFQNVFRRKLLEIPRFKDLADAYSRDATIVVSVINGMPEGPERRDLVQAYCDALKIIWLTLMAFSAASMVLGFTVKGYTLKQRHVTEQGLVGRDGARKDKEGVVQEKVIAAVL</sequence>
<evidence type="ECO:0000256" key="3">
    <source>
        <dbReference type="ARBA" id="ARBA00022989"/>
    </source>
</evidence>
<dbReference type="OrthoDB" id="2351791at2759"/>
<dbReference type="Gene3D" id="1.20.1250.20">
    <property type="entry name" value="MFS general substrate transporter like domains"/>
    <property type="match status" value="1"/>
</dbReference>
<evidence type="ECO:0000256" key="1">
    <source>
        <dbReference type="ARBA" id="ARBA00004141"/>
    </source>
</evidence>
<feature type="transmembrane region" description="Helical" evidence="6">
    <location>
        <begin position="58"/>
        <end position="86"/>
    </location>
</feature>
<dbReference type="GO" id="GO:0022857">
    <property type="term" value="F:transmembrane transporter activity"/>
    <property type="evidence" value="ECO:0007669"/>
    <property type="project" value="InterPro"/>
</dbReference>
<feature type="transmembrane region" description="Helical" evidence="6">
    <location>
        <begin position="531"/>
        <end position="553"/>
    </location>
</feature>
<keyword evidence="2 6" id="KW-0812">Transmembrane</keyword>
<protein>
    <recommendedName>
        <fullName evidence="7">Major facilitator superfamily (MFS) profile domain-containing protein</fullName>
    </recommendedName>
</protein>
<feature type="transmembrane region" description="Helical" evidence="6">
    <location>
        <begin position="133"/>
        <end position="158"/>
    </location>
</feature>
<feature type="transmembrane region" description="Helical" evidence="6">
    <location>
        <begin position="220"/>
        <end position="238"/>
    </location>
</feature>
<comment type="caution">
    <text evidence="8">The sequence shown here is derived from an EMBL/GenBank/DDBJ whole genome shotgun (WGS) entry which is preliminary data.</text>
</comment>
<dbReference type="InterPro" id="IPR036259">
    <property type="entry name" value="MFS_trans_sf"/>
</dbReference>
<evidence type="ECO:0000259" key="7">
    <source>
        <dbReference type="PROSITE" id="PS50850"/>
    </source>
</evidence>
<accession>A0A420YKK3</accession>
<feature type="transmembrane region" description="Helical" evidence="6">
    <location>
        <begin position="460"/>
        <end position="484"/>
    </location>
</feature>
<evidence type="ECO:0000256" key="6">
    <source>
        <dbReference type="SAM" id="Phobius"/>
    </source>
</evidence>
<evidence type="ECO:0000313" key="9">
    <source>
        <dbReference type="Proteomes" id="UP000275385"/>
    </source>
</evidence>
<feature type="transmembrane region" description="Helical" evidence="6">
    <location>
        <begin position="190"/>
        <end position="213"/>
    </location>
</feature>
<feature type="transmembrane region" description="Helical" evidence="6">
    <location>
        <begin position="287"/>
        <end position="306"/>
    </location>
</feature>
<dbReference type="InterPro" id="IPR020846">
    <property type="entry name" value="MFS_dom"/>
</dbReference>
<dbReference type="Pfam" id="PF07690">
    <property type="entry name" value="MFS_1"/>
    <property type="match status" value="1"/>
</dbReference>
<keyword evidence="3 6" id="KW-1133">Transmembrane helix</keyword>
<evidence type="ECO:0000256" key="5">
    <source>
        <dbReference type="SAM" id="MobiDB-lite"/>
    </source>
</evidence>
<dbReference type="AlphaFoldDB" id="A0A420YKK3"/>
<gene>
    <name evidence="8" type="ORF">DL546_009461</name>
</gene>
<feature type="transmembrane region" description="Helical" evidence="6">
    <location>
        <begin position="330"/>
        <end position="354"/>
    </location>
</feature>
<evidence type="ECO:0000256" key="2">
    <source>
        <dbReference type="ARBA" id="ARBA00022692"/>
    </source>
</evidence>
<keyword evidence="4 6" id="KW-0472">Membrane</keyword>
<evidence type="ECO:0000313" key="8">
    <source>
        <dbReference type="EMBL" id="RKU48400.1"/>
    </source>
</evidence>
<dbReference type="SUPFAM" id="SSF103473">
    <property type="entry name" value="MFS general substrate transporter"/>
    <property type="match status" value="1"/>
</dbReference>
<dbReference type="PANTHER" id="PTHR23501:SF59">
    <property type="entry name" value="MAJOR FACILITATOR SUPERFAMILY (MFS) PROFILE DOMAIN-CONTAINING PROTEIN-RELATED"/>
    <property type="match status" value="1"/>
</dbReference>